<organism evidence="3 4">
    <name type="scientific">Pseudoxanthomonas composti</name>
    <dbReference type="NCBI Taxonomy" id="2137479"/>
    <lineage>
        <taxon>Bacteria</taxon>
        <taxon>Pseudomonadati</taxon>
        <taxon>Pseudomonadota</taxon>
        <taxon>Gammaproteobacteria</taxon>
        <taxon>Lysobacterales</taxon>
        <taxon>Lysobacteraceae</taxon>
        <taxon>Pseudoxanthomonas</taxon>
    </lineage>
</organism>
<keyword evidence="4" id="KW-1185">Reference proteome</keyword>
<keyword evidence="1" id="KW-0472">Membrane</keyword>
<gene>
    <name evidence="3" type="ORF">EPA99_06885</name>
</gene>
<protein>
    <recommendedName>
        <fullName evidence="2">SHOCT domain-containing protein</fullName>
    </recommendedName>
</protein>
<keyword evidence="1" id="KW-0812">Transmembrane</keyword>
<dbReference type="Proteomes" id="UP000289784">
    <property type="component" value="Unassembled WGS sequence"/>
</dbReference>
<feature type="transmembrane region" description="Helical" evidence="1">
    <location>
        <begin position="6"/>
        <end position="30"/>
    </location>
</feature>
<dbReference type="Pfam" id="PF09851">
    <property type="entry name" value="SHOCT"/>
    <property type="match status" value="1"/>
</dbReference>
<dbReference type="InterPro" id="IPR018649">
    <property type="entry name" value="SHOCT"/>
</dbReference>
<proteinExistence type="predicted"/>
<reference evidence="3 4" key="1">
    <citation type="submission" date="2019-01" db="EMBL/GenBank/DDBJ databases">
        <title>Pseudoxanthomonas composti sp. nov., isolated from compost.</title>
        <authorList>
            <person name="Yang G."/>
        </authorList>
    </citation>
    <scope>NUCLEOTIDE SEQUENCE [LARGE SCALE GENOMIC DNA]</scope>
    <source>
        <strain evidence="3 4">GSS15</strain>
    </source>
</reference>
<evidence type="ECO:0000313" key="3">
    <source>
        <dbReference type="EMBL" id="RXR06371.1"/>
    </source>
</evidence>
<dbReference type="EMBL" id="SAWZ01000003">
    <property type="protein sequence ID" value="RXR06371.1"/>
    <property type="molecule type" value="Genomic_DNA"/>
</dbReference>
<dbReference type="RefSeq" id="WP_129470478.1">
    <property type="nucleotide sequence ID" value="NZ_SAWZ01000003.1"/>
</dbReference>
<dbReference type="AlphaFoldDB" id="A0A4Q1JVT2"/>
<accession>A0A4Q1JVT2</accession>
<evidence type="ECO:0000259" key="2">
    <source>
        <dbReference type="Pfam" id="PF09851"/>
    </source>
</evidence>
<comment type="caution">
    <text evidence="3">The sequence shown here is derived from an EMBL/GenBank/DDBJ whole genome shotgun (WGS) entry which is preliminary data.</text>
</comment>
<name>A0A4Q1JVT2_9GAMM</name>
<evidence type="ECO:0000256" key="1">
    <source>
        <dbReference type="SAM" id="Phobius"/>
    </source>
</evidence>
<evidence type="ECO:0000313" key="4">
    <source>
        <dbReference type="Proteomes" id="UP000289784"/>
    </source>
</evidence>
<keyword evidence="1" id="KW-1133">Transmembrane helix</keyword>
<sequence>MGGFSIWHWIILLAVIAIPVVAVFLIVVLVNRSNKPPAATGAAPPPIGQSIEARLRDLDALRARGVVTDAEYAERRAAILGSL</sequence>
<feature type="domain" description="SHOCT" evidence="2">
    <location>
        <begin position="53"/>
        <end position="80"/>
    </location>
</feature>